<name>A0A3E2MSY2_MYCMR</name>
<sequence length="58" mass="6602">MTELSGTGTRQDADRQPTFVPGQPDMWAFVLFETLVFTAYFGFYLFNRGRSPELFSSA</sequence>
<organism evidence="3 4">
    <name type="scientific">Mycobacterium marinum</name>
    <dbReference type="NCBI Taxonomy" id="1781"/>
    <lineage>
        <taxon>Bacteria</taxon>
        <taxon>Bacillati</taxon>
        <taxon>Actinomycetota</taxon>
        <taxon>Actinomycetes</taxon>
        <taxon>Mycobacteriales</taxon>
        <taxon>Mycobacteriaceae</taxon>
        <taxon>Mycobacterium</taxon>
        <taxon>Mycobacterium ulcerans group</taxon>
    </lineage>
</organism>
<feature type="compositionally biased region" description="Polar residues" evidence="1">
    <location>
        <begin position="1"/>
        <end position="10"/>
    </location>
</feature>
<feature type="transmembrane region" description="Helical" evidence="2">
    <location>
        <begin position="26"/>
        <end position="46"/>
    </location>
</feature>
<dbReference type="AlphaFoldDB" id="A0A3E2MSY2"/>
<feature type="region of interest" description="Disordered" evidence="1">
    <location>
        <begin position="1"/>
        <end position="22"/>
    </location>
</feature>
<evidence type="ECO:0008006" key="5">
    <source>
        <dbReference type="Google" id="ProtNLM"/>
    </source>
</evidence>
<reference evidence="3 4" key="1">
    <citation type="journal article" date="2018" name="Sci. Rep.">
        <title>Extensive genomic diversity among Mycobacterium marinum strains revealed by whole genome sequencing.</title>
        <authorList>
            <person name="Das S."/>
            <person name="Pettersson B.M."/>
            <person name="Behra P.R."/>
            <person name="Mallick A."/>
            <person name="Cheramie M."/>
            <person name="Ramesh M."/>
            <person name="Shirreff L."/>
            <person name="DuCote T."/>
            <person name="Dasgupta S."/>
            <person name="Ennis D.G."/>
            <person name="Kirsebom L.A."/>
        </authorList>
    </citation>
    <scope>NUCLEOTIDE SEQUENCE [LARGE SCALE GENOMIC DNA]</scope>
    <source>
        <strain evidence="3 4">Davis1</strain>
    </source>
</reference>
<accession>A0A3E2MSY2</accession>
<gene>
    <name evidence="3" type="ORF">DAVIS_03700</name>
</gene>
<evidence type="ECO:0000313" key="3">
    <source>
        <dbReference type="EMBL" id="RFZ37873.1"/>
    </source>
</evidence>
<protein>
    <recommendedName>
        <fullName evidence="5">Cytochrome c oxidase subunit 3</fullName>
    </recommendedName>
</protein>
<evidence type="ECO:0000313" key="4">
    <source>
        <dbReference type="Proteomes" id="UP000257451"/>
    </source>
</evidence>
<dbReference type="EMBL" id="PEDF01000120">
    <property type="protein sequence ID" value="RFZ37873.1"/>
    <property type="molecule type" value="Genomic_DNA"/>
</dbReference>
<comment type="caution">
    <text evidence="3">The sequence shown here is derived from an EMBL/GenBank/DDBJ whole genome shotgun (WGS) entry which is preliminary data.</text>
</comment>
<keyword evidence="2" id="KW-0472">Membrane</keyword>
<keyword evidence="2" id="KW-1133">Transmembrane helix</keyword>
<evidence type="ECO:0000256" key="2">
    <source>
        <dbReference type="SAM" id="Phobius"/>
    </source>
</evidence>
<dbReference type="Proteomes" id="UP000257451">
    <property type="component" value="Unassembled WGS sequence"/>
</dbReference>
<keyword evidence="2" id="KW-0812">Transmembrane</keyword>
<evidence type="ECO:0000256" key="1">
    <source>
        <dbReference type="SAM" id="MobiDB-lite"/>
    </source>
</evidence>
<proteinExistence type="predicted"/>